<dbReference type="RefSeq" id="WP_171226247.1">
    <property type="nucleotide sequence ID" value="NZ_CP053085.1"/>
</dbReference>
<dbReference type="InterPro" id="IPR007627">
    <property type="entry name" value="RNA_pol_sigma70_r2"/>
</dbReference>
<dbReference type="Pfam" id="PF08281">
    <property type="entry name" value="Sigma70_r4_2"/>
    <property type="match status" value="1"/>
</dbReference>
<dbReference type="GO" id="GO:0003677">
    <property type="term" value="F:DNA binding"/>
    <property type="evidence" value="ECO:0007669"/>
    <property type="project" value="InterPro"/>
</dbReference>
<dbReference type="SUPFAM" id="SSF88946">
    <property type="entry name" value="Sigma2 domain of RNA polymerase sigma factors"/>
    <property type="match status" value="1"/>
</dbReference>
<dbReference type="Gene3D" id="1.10.1740.10">
    <property type="match status" value="1"/>
</dbReference>
<dbReference type="InterPro" id="IPR036388">
    <property type="entry name" value="WH-like_DNA-bd_sf"/>
</dbReference>
<dbReference type="EMBL" id="CP053085">
    <property type="protein sequence ID" value="QJR36814.1"/>
    <property type="molecule type" value="Genomic_DNA"/>
</dbReference>
<dbReference type="CDD" id="cd06171">
    <property type="entry name" value="Sigma70_r4"/>
    <property type="match status" value="1"/>
</dbReference>
<dbReference type="GO" id="GO:0016987">
    <property type="term" value="F:sigma factor activity"/>
    <property type="evidence" value="ECO:0007669"/>
    <property type="project" value="UniProtKB-KW"/>
</dbReference>
<organism evidence="7 8">
    <name type="scientific">Gemmatimonas groenlandica</name>
    <dbReference type="NCBI Taxonomy" id="2732249"/>
    <lineage>
        <taxon>Bacteria</taxon>
        <taxon>Pseudomonadati</taxon>
        <taxon>Gemmatimonadota</taxon>
        <taxon>Gemmatimonadia</taxon>
        <taxon>Gemmatimonadales</taxon>
        <taxon>Gemmatimonadaceae</taxon>
        <taxon>Gemmatimonas</taxon>
    </lineage>
</organism>
<dbReference type="InterPro" id="IPR013249">
    <property type="entry name" value="RNA_pol_sigma70_r4_t2"/>
</dbReference>
<dbReference type="GO" id="GO:0006352">
    <property type="term" value="P:DNA-templated transcription initiation"/>
    <property type="evidence" value="ECO:0007669"/>
    <property type="project" value="InterPro"/>
</dbReference>
<dbReference type="InterPro" id="IPR013325">
    <property type="entry name" value="RNA_pol_sigma_r2"/>
</dbReference>
<evidence type="ECO:0000256" key="3">
    <source>
        <dbReference type="ARBA" id="ARBA00023082"/>
    </source>
</evidence>
<evidence type="ECO:0000256" key="1">
    <source>
        <dbReference type="ARBA" id="ARBA00010641"/>
    </source>
</evidence>
<protein>
    <submittedName>
        <fullName evidence="7">RNA polymerase sigma factor</fullName>
    </submittedName>
</protein>
<dbReference type="InterPro" id="IPR039425">
    <property type="entry name" value="RNA_pol_sigma-70-like"/>
</dbReference>
<keyword evidence="4" id="KW-0804">Transcription</keyword>
<feature type="domain" description="RNA polymerase sigma factor 70 region 4 type 2" evidence="6">
    <location>
        <begin position="125"/>
        <end position="175"/>
    </location>
</feature>
<dbReference type="AlphaFoldDB" id="A0A6M4IPF3"/>
<reference evidence="7 8" key="1">
    <citation type="submission" date="2020-05" db="EMBL/GenBank/DDBJ databases">
        <title>Complete genome sequence of Gemmatimonas greenlandica TET16.</title>
        <authorList>
            <person name="Zeng Y."/>
        </authorList>
    </citation>
    <scope>NUCLEOTIDE SEQUENCE [LARGE SCALE GENOMIC DNA]</scope>
    <source>
        <strain evidence="7 8">TET16</strain>
    </source>
</reference>
<evidence type="ECO:0000313" key="8">
    <source>
        <dbReference type="Proteomes" id="UP000500938"/>
    </source>
</evidence>
<dbReference type="InterPro" id="IPR013324">
    <property type="entry name" value="RNA_pol_sigma_r3/r4-like"/>
</dbReference>
<keyword evidence="8" id="KW-1185">Reference proteome</keyword>
<sequence length="192" mass="21129">MSSLSDDILLDRARSGDEAAFRALVERYEQAVASVVIGMLGAGDDADDVGQETFIRFSAAISTFRGEAALGTYLRRIAMNLSLNALKRRRRFSLRLVSRDHATTPLHEPVVDAYDAEGAERVAVVRRAVAQLGEKQRSVVVLRLLDGLSTNETAEVLDLPPGTVMSRLSRGVAELQRRLGWYANDSKEQRNA</sequence>
<dbReference type="KEGG" id="ggr:HKW67_15460"/>
<dbReference type="InterPro" id="IPR014284">
    <property type="entry name" value="RNA_pol_sigma-70_dom"/>
</dbReference>
<proteinExistence type="inferred from homology"/>
<comment type="similarity">
    <text evidence="1">Belongs to the sigma-70 factor family. ECF subfamily.</text>
</comment>
<dbReference type="Gene3D" id="1.10.10.10">
    <property type="entry name" value="Winged helix-like DNA-binding domain superfamily/Winged helix DNA-binding domain"/>
    <property type="match status" value="1"/>
</dbReference>
<keyword evidence="2" id="KW-0805">Transcription regulation</keyword>
<evidence type="ECO:0000259" key="5">
    <source>
        <dbReference type="Pfam" id="PF04542"/>
    </source>
</evidence>
<evidence type="ECO:0000313" key="7">
    <source>
        <dbReference type="EMBL" id="QJR36814.1"/>
    </source>
</evidence>
<keyword evidence="3" id="KW-0731">Sigma factor</keyword>
<gene>
    <name evidence="7" type="ORF">HKW67_15460</name>
</gene>
<accession>A0A6M4IPF3</accession>
<evidence type="ECO:0000259" key="6">
    <source>
        <dbReference type="Pfam" id="PF08281"/>
    </source>
</evidence>
<dbReference type="Pfam" id="PF04542">
    <property type="entry name" value="Sigma70_r2"/>
    <property type="match status" value="1"/>
</dbReference>
<evidence type="ECO:0000256" key="2">
    <source>
        <dbReference type="ARBA" id="ARBA00023015"/>
    </source>
</evidence>
<evidence type="ECO:0000256" key="4">
    <source>
        <dbReference type="ARBA" id="ARBA00023163"/>
    </source>
</evidence>
<dbReference type="NCBIfam" id="TIGR02937">
    <property type="entry name" value="sigma70-ECF"/>
    <property type="match status" value="1"/>
</dbReference>
<dbReference type="Proteomes" id="UP000500938">
    <property type="component" value="Chromosome"/>
</dbReference>
<name>A0A6M4IPF3_9BACT</name>
<dbReference type="PANTHER" id="PTHR43133">
    <property type="entry name" value="RNA POLYMERASE ECF-TYPE SIGMA FACTO"/>
    <property type="match status" value="1"/>
</dbReference>
<dbReference type="PANTHER" id="PTHR43133:SF51">
    <property type="entry name" value="RNA POLYMERASE SIGMA FACTOR"/>
    <property type="match status" value="1"/>
</dbReference>
<feature type="domain" description="RNA polymerase sigma-70 region 2" evidence="5">
    <location>
        <begin position="24"/>
        <end position="91"/>
    </location>
</feature>
<dbReference type="SUPFAM" id="SSF88659">
    <property type="entry name" value="Sigma3 and sigma4 domains of RNA polymerase sigma factors"/>
    <property type="match status" value="1"/>
</dbReference>